<dbReference type="Proteomes" id="UP001147782">
    <property type="component" value="Unassembled WGS sequence"/>
</dbReference>
<reference evidence="1" key="2">
    <citation type="journal article" date="2023" name="IMA Fungus">
        <title>Comparative genomic study of the Penicillium genus elucidates a diverse pangenome and 15 lateral gene transfer events.</title>
        <authorList>
            <person name="Petersen C."/>
            <person name="Sorensen T."/>
            <person name="Nielsen M.R."/>
            <person name="Sondergaard T.E."/>
            <person name="Sorensen J.L."/>
            <person name="Fitzpatrick D.A."/>
            <person name="Frisvad J.C."/>
            <person name="Nielsen K.L."/>
        </authorList>
    </citation>
    <scope>NUCLEOTIDE SEQUENCE</scope>
    <source>
        <strain evidence="1">IBT 29864</strain>
    </source>
</reference>
<protein>
    <submittedName>
        <fullName evidence="1">Uncharacterized protein</fullName>
    </submittedName>
</protein>
<sequence>MPSSTTVEMTAPQRVLSIPELLGEIFEWIALKENPKHRSQPWICHCNGPCKCPNNTTLRRCALVNHLWFQEAMRLLWERPGKPNANPFSRIPPARRQIYANFVKIFCLSLRLRHHRWLGKQKKVLRDITFPNATIAYIYAFPGLDKLEVPPFRAPALKTLYLLMQDLWYSFDRDSEIPYKLARRIKTLFPTLKRLVIADVSFLATRCAQIMPEQLPGVDVSSDADLDFELHY</sequence>
<dbReference type="GeneID" id="81434416"/>
<reference evidence="1" key="1">
    <citation type="submission" date="2022-11" db="EMBL/GenBank/DDBJ databases">
        <authorList>
            <person name="Petersen C."/>
        </authorList>
    </citation>
    <scope>NUCLEOTIDE SEQUENCE</scope>
    <source>
        <strain evidence="1">IBT 29864</strain>
    </source>
</reference>
<organism evidence="1 2">
    <name type="scientific">Penicillium cataractarum</name>
    <dbReference type="NCBI Taxonomy" id="2100454"/>
    <lineage>
        <taxon>Eukaryota</taxon>
        <taxon>Fungi</taxon>
        <taxon>Dikarya</taxon>
        <taxon>Ascomycota</taxon>
        <taxon>Pezizomycotina</taxon>
        <taxon>Eurotiomycetes</taxon>
        <taxon>Eurotiomycetidae</taxon>
        <taxon>Eurotiales</taxon>
        <taxon>Aspergillaceae</taxon>
        <taxon>Penicillium</taxon>
    </lineage>
</organism>
<dbReference type="AlphaFoldDB" id="A0A9W9SK48"/>
<proteinExistence type="predicted"/>
<accession>A0A9W9SK48</accession>
<dbReference type="OrthoDB" id="2305901at2759"/>
<dbReference type="EMBL" id="JAPZBS010000002">
    <property type="protein sequence ID" value="KAJ5379880.1"/>
    <property type="molecule type" value="Genomic_DNA"/>
</dbReference>
<gene>
    <name evidence="1" type="ORF">N7496_002308</name>
</gene>
<name>A0A9W9SK48_9EURO</name>
<evidence type="ECO:0000313" key="2">
    <source>
        <dbReference type="Proteomes" id="UP001147782"/>
    </source>
</evidence>
<dbReference type="RefSeq" id="XP_056557451.1">
    <property type="nucleotide sequence ID" value="XM_056695239.1"/>
</dbReference>
<evidence type="ECO:0000313" key="1">
    <source>
        <dbReference type="EMBL" id="KAJ5379880.1"/>
    </source>
</evidence>
<comment type="caution">
    <text evidence="1">The sequence shown here is derived from an EMBL/GenBank/DDBJ whole genome shotgun (WGS) entry which is preliminary data.</text>
</comment>
<keyword evidence="2" id="KW-1185">Reference proteome</keyword>